<evidence type="ECO:0000313" key="2">
    <source>
        <dbReference type="EMBL" id="GAA0141275.1"/>
    </source>
</evidence>
<sequence length="91" mass="9925">MVKQITSLTICSLLLLLLIAPGDMFHIKPLDFNPCWETCVTTDWDFCPVGCHCQAVNPGGNQGICYPITNTIGDNLLVQDNQKSTSSLSIP</sequence>
<keyword evidence="3" id="KW-1185">Reference proteome</keyword>
<accession>A0AAV3NTA6</accession>
<reference evidence="2 3" key="1">
    <citation type="submission" date="2024-01" db="EMBL/GenBank/DDBJ databases">
        <title>The complete chloroplast genome sequence of Lithospermum erythrorhizon: insights into the phylogenetic relationship among Boraginaceae species and the maternal lineages of purple gromwells.</title>
        <authorList>
            <person name="Okada T."/>
            <person name="Watanabe K."/>
        </authorList>
    </citation>
    <scope>NUCLEOTIDE SEQUENCE [LARGE SCALE GENOMIC DNA]</scope>
</reference>
<feature type="signal peptide" evidence="1">
    <location>
        <begin position="1"/>
        <end position="24"/>
    </location>
</feature>
<dbReference type="AlphaFoldDB" id="A0AAV3NTA6"/>
<comment type="caution">
    <text evidence="2">The sequence shown here is derived from an EMBL/GenBank/DDBJ whole genome shotgun (WGS) entry which is preliminary data.</text>
</comment>
<evidence type="ECO:0008006" key="4">
    <source>
        <dbReference type="Google" id="ProtNLM"/>
    </source>
</evidence>
<protein>
    <recommendedName>
        <fullName evidence="4">Secreted protein</fullName>
    </recommendedName>
</protein>
<dbReference type="Proteomes" id="UP001454036">
    <property type="component" value="Unassembled WGS sequence"/>
</dbReference>
<keyword evidence="1" id="KW-0732">Signal</keyword>
<evidence type="ECO:0000313" key="3">
    <source>
        <dbReference type="Proteomes" id="UP001454036"/>
    </source>
</evidence>
<gene>
    <name evidence="2" type="ORF">LIER_02455</name>
</gene>
<dbReference type="EMBL" id="BAABME010000266">
    <property type="protein sequence ID" value="GAA0141275.1"/>
    <property type="molecule type" value="Genomic_DNA"/>
</dbReference>
<organism evidence="2 3">
    <name type="scientific">Lithospermum erythrorhizon</name>
    <name type="common">Purple gromwell</name>
    <name type="synonym">Lithospermum officinale var. erythrorhizon</name>
    <dbReference type="NCBI Taxonomy" id="34254"/>
    <lineage>
        <taxon>Eukaryota</taxon>
        <taxon>Viridiplantae</taxon>
        <taxon>Streptophyta</taxon>
        <taxon>Embryophyta</taxon>
        <taxon>Tracheophyta</taxon>
        <taxon>Spermatophyta</taxon>
        <taxon>Magnoliopsida</taxon>
        <taxon>eudicotyledons</taxon>
        <taxon>Gunneridae</taxon>
        <taxon>Pentapetalae</taxon>
        <taxon>asterids</taxon>
        <taxon>lamiids</taxon>
        <taxon>Boraginales</taxon>
        <taxon>Boraginaceae</taxon>
        <taxon>Boraginoideae</taxon>
        <taxon>Lithospermeae</taxon>
        <taxon>Lithospermum</taxon>
    </lineage>
</organism>
<evidence type="ECO:0000256" key="1">
    <source>
        <dbReference type="SAM" id="SignalP"/>
    </source>
</evidence>
<feature type="chain" id="PRO_5044010994" description="Secreted protein" evidence="1">
    <location>
        <begin position="25"/>
        <end position="91"/>
    </location>
</feature>
<name>A0AAV3NTA6_LITER</name>
<proteinExistence type="predicted"/>